<dbReference type="SUPFAM" id="SSF69705">
    <property type="entry name" value="Transcription factor NusA, N-terminal domain"/>
    <property type="match status" value="1"/>
</dbReference>
<dbReference type="InterPro" id="IPR004087">
    <property type="entry name" value="KH_dom"/>
</dbReference>
<dbReference type="SMART" id="SM00316">
    <property type="entry name" value="S1"/>
    <property type="match status" value="1"/>
</dbReference>
<comment type="subunit">
    <text evidence="1">Monomer. Binds directly to the core enzyme of the DNA-dependent RNA polymerase and to nascent RNA.</text>
</comment>
<dbReference type="InterPro" id="IPR010213">
    <property type="entry name" value="TF_NusA"/>
</dbReference>
<dbReference type="SUPFAM" id="SSF50249">
    <property type="entry name" value="Nucleic acid-binding proteins"/>
    <property type="match status" value="1"/>
</dbReference>
<dbReference type="GO" id="GO:0003700">
    <property type="term" value="F:DNA-binding transcription factor activity"/>
    <property type="evidence" value="ECO:0007669"/>
    <property type="project" value="InterPro"/>
</dbReference>
<dbReference type="GeneID" id="60059184"/>
<keyword evidence="1" id="KW-0806">Transcription termination</keyword>
<dbReference type="EMBL" id="WMQE01000037">
    <property type="protein sequence ID" value="MTK22397.1"/>
    <property type="molecule type" value="Genomic_DNA"/>
</dbReference>
<dbReference type="PROSITE" id="PS50084">
    <property type="entry name" value="KH_TYPE_1"/>
    <property type="match status" value="1"/>
</dbReference>
<dbReference type="FunFam" id="3.30.300.20:FF:000005">
    <property type="entry name" value="Transcription termination/antitermination protein NusA"/>
    <property type="match status" value="1"/>
</dbReference>
<dbReference type="GO" id="GO:0003723">
    <property type="term" value="F:RNA binding"/>
    <property type="evidence" value="ECO:0007669"/>
    <property type="project" value="UniProtKB-UniRule"/>
</dbReference>
<dbReference type="Gene3D" id="3.30.300.20">
    <property type="match status" value="2"/>
</dbReference>
<dbReference type="Proteomes" id="UP000487649">
    <property type="component" value="Unassembled WGS sequence"/>
</dbReference>
<dbReference type="Gene3D" id="2.40.50.140">
    <property type="entry name" value="Nucleic acid-binding proteins"/>
    <property type="match status" value="1"/>
</dbReference>
<dbReference type="OrthoDB" id="9807233at2"/>
<dbReference type="FunFam" id="3.30.300.20:FF:000002">
    <property type="entry name" value="Transcription termination/antitermination protein NusA"/>
    <property type="match status" value="1"/>
</dbReference>
<dbReference type="Pfam" id="PF08529">
    <property type="entry name" value="NusA_N"/>
    <property type="match status" value="1"/>
</dbReference>
<protein>
    <recommendedName>
        <fullName evidence="1">Transcription termination/antitermination protein NusA</fullName>
    </recommendedName>
</protein>
<dbReference type="HAMAP" id="MF_00945_B">
    <property type="entry name" value="NusA_B"/>
    <property type="match status" value="1"/>
</dbReference>
<dbReference type="SMART" id="SM00322">
    <property type="entry name" value="KH"/>
    <property type="match status" value="1"/>
</dbReference>
<dbReference type="InterPro" id="IPR012340">
    <property type="entry name" value="NA-bd_OB-fold"/>
</dbReference>
<accession>A0A173T5T7</accession>
<keyword evidence="1" id="KW-0804">Transcription</keyword>
<evidence type="ECO:0000313" key="3">
    <source>
        <dbReference type="Proteomes" id="UP000487649"/>
    </source>
</evidence>
<dbReference type="InterPro" id="IPR036555">
    <property type="entry name" value="NusA_N_sf"/>
</dbReference>
<sequence>MNTKEFFAALELLEKEKGISKDIIIEAFEHALISAYKKNFNQATNVKVEINEVTGTVKLYQQKTVVEEVTRPQEQISLDEAMRLNPHYQEGDIINFEVTPKDFGRIATQTAKQVVKQRIRQAERDNLFQEFKDREGEIVTGIVVKDDGKHVFVDLGKIEALLPIREIMNPDEIKPNSRIKVYISKIESKNKGPVVYVSRKDPNLIKRLFELEVPEIYDGTVEIMSVARDAGDRTKICVASEDENVDPVGACVGPSGQRVQNIVDELNGEKIDIIQFSKDPAVLVANALSPAQVSKVVVDEAKKATVVLVPDNQLSLAIGKRGQNARLAAQLTGWKIDIKPESEADNLGIEL</sequence>
<dbReference type="GO" id="GO:0031564">
    <property type="term" value="P:transcription antitermination"/>
    <property type="evidence" value="ECO:0007669"/>
    <property type="project" value="UniProtKB-UniRule"/>
</dbReference>
<dbReference type="GO" id="GO:0005829">
    <property type="term" value="C:cytosol"/>
    <property type="evidence" value="ECO:0007669"/>
    <property type="project" value="TreeGrafter"/>
</dbReference>
<dbReference type="Pfam" id="PF26594">
    <property type="entry name" value="KH_NusA_2nd"/>
    <property type="match status" value="1"/>
</dbReference>
<dbReference type="Pfam" id="PF13184">
    <property type="entry name" value="KH_NusA_1st"/>
    <property type="match status" value="1"/>
</dbReference>
<dbReference type="InterPro" id="IPR025249">
    <property type="entry name" value="TF_NusA_KH_1st"/>
</dbReference>
<dbReference type="PROSITE" id="PS50126">
    <property type="entry name" value="S1"/>
    <property type="match status" value="1"/>
</dbReference>
<keyword evidence="1" id="KW-0889">Transcription antitermination</keyword>
<dbReference type="GO" id="GO:0006353">
    <property type="term" value="P:DNA-templated transcription termination"/>
    <property type="evidence" value="ECO:0007669"/>
    <property type="project" value="UniProtKB-UniRule"/>
</dbReference>
<dbReference type="InterPro" id="IPR058582">
    <property type="entry name" value="KH_NusA_2nd"/>
</dbReference>
<dbReference type="CDD" id="cd22529">
    <property type="entry name" value="KH-II_NusA_rpt2"/>
    <property type="match status" value="1"/>
</dbReference>
<dbReference type="InterPro" id="IPR013735">
    <property type="entry name" value="TF_NusA_N"/>
</dbReference>
<dbReference type="SUPFAM" id="SSF54814">
    <property type="entry name" value="Prokaryotic type KH domain (KH-domain type II)"/>
    <property type="match status" value="2"/>
</dbReference>
<comment type="subcellular location">
    <subcellularLocation>
        <location evidence="1">Cytoplasm</location>
    </subcellularLocation>
</comment>
<keyword evidence="1" id="KW-0805">Transcription regulation</keyword>
<organism evidence="2 3">
    <name type="scientific">Turicibacter sanguinis</name>
    <dbReference type="NCBI Taxonomy" id="154288"/>
    <lineage>
        <taxon>Bacteria</taxon>
        <taxon>Bacillati</taxon>
        <taxon>Bacillota</taxon>
        <taxon>Erysipelotrichia</taxon>
        <taxon>Erysipelotrichales</taxon>
        <taxon>Turicibacteraceae</taxon>
        <taxon>Turicibacter</taxon>
    </lineage>
</organism>
<dbReference type="InterPro" id="IPR030842">
    <property type="entry name" value="TF_NusA_bacterial"/>
</dbReference>
<dbReference type="CDD" id="cd02134">
    <property type="entry name" value="KH-II_NusA_rpt1"/>
    <property type="match status" value="1"/>
</dbReference>
<dbReference type="PANTHER" id="PTHR22648">
    <property type="entry name" value="TRANSCRIPTION TERMINATION FACTOR NUSA"/>
    <property type="match status" value="1"/>
</dbReference>
<dbReference type="RefSeq" id="WP_006783237.1">
    <property type="nucleotide sequence ID" value="NZ_CABJBH010000001.1"/>
</dbReference>
<dbReference type="PANTHER" id="PTHR22648:SF0">
    <property type="entry name" value="TRANSCRIPTION TERMINATION_ANTITERMINATION PROTEIN NUSA"/>
    <property type="match status" value="1"/>
</dbReference>
<gene>
    <name evidence="1 2" type="primary">nusA</name>
    <name evidence="2" type="ORF">GMA92_13345</name>
</gene>
<dbReference type="Pfam" id="PF00575">
    <property type="entry name" value="S1"/>
    <property type="match status" value="1"/>
</dbReference>
<keyword evidence="1" id="KW-0694">RNA-binding</keyword>
<comment type="similarity">
    <text evidence="1">Belongs to the NusA family.</text>
</comment>
<proteinExistence type="inferred from homology"/>
<name>A0A173T5T7_9FIRM</name>
<dbReference type="InterPro" id="IPR009019">
    <property type="entry name" value="KH_sf_prok-type"/>
</dbReference>
<dbReference type="Gene3D" id="3.30.1480.10">
    <property type="entry name" value="NusA, N-terminal domain"/>
    <property type="match status" value="1"/>
</dbReference>
<evidence type="ECO:0000256" key="1">
    <source>
        <dbReference type="HAMAP-Rule" id="MF_00945"/>
    </source>
</evidence>
<dbReference type="InterPro" id="IPR003029">
    <property type="entry name" value="S1_domain"/>
</dbReference>
<comment type="caution">
    <text evidence="2">The sequence shown here is derived from an EMBL/GenBank/DDBJ whole genome shotgun (WGS) entry which is preliminary data.</text>
</comment>
<dbReference type="FunFam" id="3.30.1480.10:FF:000002">
    <property type="entry name" value="Transcription termination/antitermination protein NusA"/>
    <property type="match status" value="1"/>
</dbReference>
<dbReference type="InterPro" id="IPR015946">
    <property type="entry name" value="KH_dom-like_a/b"/>
</dbReference>
<dbReference type="NCBIfam" id="TIGR01953">
    <property type="entry name" value="NusA"/>
    <property type="match status" value="1"/>
</dbReference>
<reference evidence="2 3" key="1">
    <citation type="journal article" date="2019" name="Nat. Med.">
        <title>A library of human gut bacterial isolates paired with longitudinal multiomics data enables mechanistic microbiome research.</title>
        <authorList>
            <person name="Poyet M."/>
            <person name="Groussin M."/>
            <person name="Gibbons S.M."/>
            <person name="Avila-Pacheco J."/>
            <person name="Jiang X."/>
            <person name="Kearney S.M."/>
            <person name="Perrotta A.R."/>
            <person name="Berdy B."/>
            <person name="Zhao S."/>
            <person name="Lieberman T.D."/>
            <person name="Swanson P.K."/>
            <person name="Smith M."/>
            <person name="Roesemann S."/>
            <person name="Alexander J.E."/>
            <person name="Rich S.A."/>
            <person name="Livny J."/>
            <person name="Vlamakis H."/>
            <person name="Clish C."/>
            <person name="Bullock K."/>
            <person name="Deik A."/>
            <person name="Scott J."/>
            <person name="Pierce K.A."/>
            <person name="Xavier R.J."/>
            <person name="Alm E.J."/>
        </authorList>
    </citation>
    <scope>NUCLEOTIDE SEQUENCE [LARGE SCALE GENOMIC DNA]</scope>
    <source>
        <strain evidence="2 3">BIOML-A198</strain>
    </source>
</reference>
<dbReference type="AlphaFoldDB" id="A0A173T5T7"/>
<dbReference type="CDD" id="cd04455">
    <property type="entry name" value="S1_NusA"/>
    <property type="match status" value="1"/>
</dbReference>
<evidence type="ECO:0000313" key="2">
    <source>
        <dbReference type="EMBL" id="MTK22397.1"/>
    </source>
</evidence>
<comment type="function">
    <text evidence="1">Participates in both transcription termination and antitermination.</text>
</comment>
<keyword evidence="1" id="KW-0963">Cytoplasm</keyword>